<proteinExistence type="predicted"/>
<reference evidence="1" key="1">
    <citation type="journal article" date="2022" name="Int. J. Mol. Sci.">
        <title>Draft Genome of Tanacetum Coccineum: Genomic Comparison of Closely Related Tanacetum-Family Plants.</title>
        <authorList>
            <person name="Yamashiro T."/>
            <person name="Shiraishi A."/>
            <person name="Nakayama K."/>
            <person name="Satake H."/>
        </authorList>
    </citation>
    <scope>NUCLEOTIDE SEQUENCE</scope>
</reference>
<dbReference type="EMBL" id="BQNB010008825">
    <property type="protein sequence ID" value="GJS54801.1"/>
    <property type="molecule type" value="Genomic_DNA"/>
</dbReference>
<comment type="caution">
    <text evidence="1">The sequence shown here is derived from an EMBL/GenBank/DDBJ whole genome shotgun (WGS) entry which is preliminary data.</text>
</comment>
<sequence length="172" mass="20300">MYLSLSIEHEVLNLDSTWTRSCYRQETCKYRIVINIDRRKCLCHFVEYERLKGNNTVRVNQIVTIFLIESSIHILDQNRYPVDTSLIHIESRKPPTAELFDVDSGRISIVTVNTKEYYSDVLAVITRIIRRTLVIACKLDDVQQLFIMECVLMRFLIDLDGSRLYKCTFVIW</sequence>
<dbReference type="Proteomes" id="UP001151760">
    <property type="component" value="Unassembled WGS sequence"/>
</dbReference>
<evidence type="ECO:0000313" key="1">
    <source>
        <dbReference type="EMBL" id="GJS54801.1"/>
    </source>
</evidence>
<organism evidence="1 2">
    <name type="scientific">Tanacetum coccineum</name>
    <dbReference type="NCBI Taxonomy" id="301880"/>
    <lineage>
        <taxon>Eukaryota</taxon>
        <taxon>Viridiplantae</taxon>
        <taxon>Streptophyta</taxon>
        <taxon>Embryophyta</taxon>
        <taxon>Tracheophyta</taxon>
        <taxon>Spermatophyta</taxon>
        <taxon>Magnoliopsida</taxon>
        <taxon>eudicotyledons</taxon>
        <taxon>Gunneridae</taxon>
        <taxon>Pentapetalae</taxon>
        <taxon>asterids</taxon>
        <taxon>campanulids</taxon>
        <taxon>Asterales</taxon>
        <taxon>Asteraceae</taxon>
        <taxon>Asteroideae</taxon>
        <taxon>Anthemideae</taxon>
        <taxon>Anthemidinae</taxon>
        <taxon>Tanacetum</taxon>
    </lineage>
</organism>
<accession>A0ABQ4WPJ0</accession>
<protein>
    <submittedName>
        <fullName evidence="1">Uncharacterized protein</fullName>
    </submittedName>
</protein>
<evidence type="ECO:0000313" key="2">
    <source>
        <dbReference type="Proteomes" id="UP001151760"/>
    </source>
</evidence>
<name>A0ABQ4WPJ0_9ASTR</name>
<reference evidence="1" key="2">
    <citation type="submission" date="2022-01" db="EMBL/GenBank/DDBJ databases">
        <authorList>
            <person name="Yamashiro T."/>
            <person name="Shiraishi A."/>
            <person name="Satake H."/>
            <person name="Nakayama K."/>
        </authorList>
    </citation>
    <scope>NUCLEOTIDE SEQUENCE</scope>
</reference>
<keyword evidence="2" id="KW-1185">Reference proteome</keyword>
<gene>
    <name evidence="1" type="ORF">Tco_0628163</name>
</gene>